<dbReference type="GO" id="GO:0008990">
    <property type="term" value="F:rRNA (guanine-N2-)-methyltransferase activity"/>
    <property type="evidence" value="ECO:0007669"/>
    <property type="project" value="InterPro"/>
</dbReference>
<gene>
    <name evidence="1" type="ORF">SAMN06265361_11053</name>
</gene>
<dbReference type="AlphaFoldDB" id="A0AA46AH24"/>
<evidence type="ECO:0000313" key="1">
    <source>
        <dbReference type="EMBL" id="SMP34042.1"/>
    </source>
</evidence>
<accession>A0AA46AH24</accession>
<name>A0AA46AH24_9BACL</name>
<dbReference type="InterPro" id="IPR007536">
    <property type="entry name" value="16SrRNA_methylTrfase_J"/>
</dbReference>
<dbReference type="InterPro" id="IPR029063">
    <property type="entry name" value="SAM-dependent_MTases_sf"/>
</dbReference>
<dbReference type="Gene3D" id="3.40.50.150">
    <property type="entry name" value="Vaccinia Virus protein VP39"/>
    <property type="match status" value="1"/>
</dbReference>
<dbReference type="SUPFAM" id="SSF53335">
    <property type="entry name" value="S-adenosyl-L-methionine-dependent methyltransferases"/>
    <property type="match status" value="1"/>
</dbReference>
<organism evidence="1 2">
    <name type="scientific">Laceyella tengchongensis</name>
    <dbReference type="NCBI Taxonomy" id="574699"/>
    <lineage>
        <taxon>Bacteria</taxon>
        <taxon>Bacillati</taxon>
        <taxon>Bacillota</taxon>
        <taxon>Bacilli</taxon>
        <taxon>Bacillales</taxon>
        <taxon>Thermoactinomycetaceae</taxon>
        <taxon>Laceyella</taxon>
    </lineage>
</organism>
<dbReference type="Pfam" id="PF04445">
    <property type="entry name" value="SAM_MT"/>
    <property type="match status" value="1"/>
</dbReference>
<evidence type="ECO:0000313" key="2">
    <source>
        <dbReference type="Proteomes" id="UP001157946"/>
    </source>
</evidence>
<dbReference type="Proteomes" id="UP001157946">
    <property type="component" value="Unassembled WGS sequence"/>
</dbReference>
<keyword evidence="1" id="KW-0489">Methyltransferase</keyword>
<protein>
    <submittedName>
        <fullName evidence="1">SAM-dependent methyltransferase</fullName>
    </submittedName>
</protein>
<keyword evidence="1" id="KW-0808">Transferase</keyword>
<dbReference type="EMBL" id="FXTU01000010">
    <property type="protein sequence ID" value="SMP34042.1"/>
    <property type="molecule type" value="Genomic_DNA"/>
</dbReference>
<sequence length="260" mass="28799">MFVTTSFHPGTKEIQEARYLSALLGIPYVKRERHSLPGLFAQTGESRAVIVTKQGWRVEEEQGQPFFFHPSMSALRIKQLLNGDPDAMVECAGLKPGDRVLDCTLGMGADAVVAAHVVGDEGQVVALESQPVIAAIVKHGLKTYETDRKALHRALRRVEVVQADYRSYLPLCQDNSFDVVMFDPMFRETVQASNAIQQLKPLANPEPLDERSVREAIRVAKRAVLLKERPKGGEFARLGFEIVKSSSSFAWGVIRKGGVQ</sequence>
<keyword evidence="2" id="KW-1185">Reference proteome</keyword>
<dbReference type="PANTHER" id="PTHR36112">
    <property type="entry name" value="RIBOSOMAL RNA SMALL SUBUNIT METHYLTRANSFERASE J"/>
    <property type="match status" value="1"/>
</dbReference>
<dbReference type="PANTHER" id="PTHR36112:SF1">
    <property type="entry name" value="RIBOSOMAL RNA SMALL SUBUNIT METHYLTRANSFERASE J"/>
    <property type="match status" value="1"/>
</dbReference>
<dbReference type="RefSeq" id="WP_102992597.1">
    <property type="nucleotide sequence ID" value="NZ_FXTU01000010.1"/>
</dbReference>
<reference evidence="1" key="1">
    <citation type="submission" date="2017-05" db="EMBL/GenBank/DDBJ databases">
        <authorList>
            <person name="Varghese N."/>
            <person name="Submissions S."/>
        </authorList>
    </citation>
    <scope>NUCLEOTIDE SEQUENCE</scope>
    <source>
        <strain evidence="1">DSM 45262</strain>
    </source>
</reference>
<proteinExistence type="predicted"/>
<comment type="caution">
    <text evidence="1">The sequence shown here is derived from an EMBL/GenBank/DDBJ whole genome shotgun (WGS) entry which is preliminary data.</text>
</comment>